<dbReference type="EMBL" id="CP005385">
    <property type="protein sequence ID" value="AGK04527.1"/>
    <property type="molecule type" value="Genomic_DNA"/>
</dbReference>
<organism evidence="6 8">
    <name type="scientific">Meiothermus ruber (strain ATCC 35948 / DSM 1279 / VKM B-1258 / 21)</name>
    <name type="common">Thermus ruber</name>
    <dbReference type="NCBI Taxonomy" id="504728"/>
    <lineage>
        <taxon>Bacteria</taxon>
        <taxon>Thermotogati</taxon>
        <taxon>Deinococcota</taxon>
        <taxon>Deinococci</taxon>
        <taxon>Thermales</taxon>
        <taxon>Thermaceae</taxon>
        <taxon>Meiothermus</taxon>
    </lineage>
</organism>
<evidence type="ECO:0000259" key="4">
    <source>
        <dbReference type="SMART" id="SM00479"/>
    </source>
</evidence>
<dbReference type="Gene3D" id="3.30.420.10">
    <property type="entry name" value="Ribonuclease H-like superfamily/Ribonuclease H"/>
    <property type="match status" value="1"/>
</dbReference>
<evidence type="ECO:0000256" key="3">
    <source>
        <dbReference type="ARBA" id="ARBA00022839"/>
    </source>
</evidence>
<dbReference type="Pfam" id="PF00929">
    <property type="entry name" value="RNase_T"/>
    <property type="match status" value="1"/>
</dbReference>
<dbReference type="Proteomes" id="UP000013026">
    <property type="component" value="Chromosome"/>
</dbReference>
<evidence type="ECO:0000313" key="6">
    <source>
        <dbReference type="EMBL" id="AGK04527.1"/>
    </source>
</evidence>
<sequence length="200" mass="22536">MIWPLRKSPAWNEINYWALDLETSGLEPSDQILSVGMVPIRGGVIEFGAHYYSLVRPVRPQALSVEGIQAHHILPSELEAAPPLAQVLDEMEQRIGQDVLILHFSSIDLSFLRQSYKTLGRPWPKPLVVDTAVLLARLNERKRWLEPHSQPYPGALGAARATFGLPGHLEHHALWDALATAELFLVLRHRLQAHTLHQLI</sequence>
<evidence type="ECO:0000313" key="8">
    <source>
        <dbReference type="Proteomes" id="UP000013026"/>
    </source>
</evidence>
<dbReference type="Proteomes" id="UP000006655">
    <property type="component" value="Chromosome"/>
</dbReference>
<name>D3PRH4_MEIRD</name>
<dbReference type="GO" id="GO:0008408">
    <property type="term" value="F:3'-5' exonuclease activity"/>
    <property type="evidence" value="ECO:0007669"/>
    <property type="project" value="TreeGrafter"/>
</dbReference>
<dbReference type="GO" id="GO:0003676">
    <property type="term" value="F:nucleic acid binding"/>
    <property type="evidence" value="ECO:0007669"/>
    <property type="project" value="InterPro"/>
</dbReference>
<dbReference type="InterPro" id="IPR036397">
    <property type="entry name" value="RNaseH_sf"/>
</dbReference>
<dbReference type="EMBL" id="CP001743">
    <property type="protein sequence ID" value="ADD28057.1"/>
    <property type="molecule type" value="Genomic_DNA"/>
</dbReference>
<dbReference type="KEGG" id="mrb:Mrub_1295"/>
<dbReference type="PANTHER" id="PTHR30231:SF4">
    <property type="entry name" value="PROTEIN NEN2"/>
    <property type="match status" value="1"/>
</dbReference>
<feature type="domain" description="Exonuclease" evidence="4">
    <location>
        <begin position="15"/>
        <end position="193"/>
    </location>
</feature>
<reference evidence="6" key="2">
    <citation type="submission" date="2013-04" db="EMBL/GenBank/DDBJ databases">
        <title>Non-Hybrid, Finished Microbial Genome Assemblies from Long-Read SMRT Sequencing Data.</title>
        <authorList>
            <person name="Klammer A."/>
            <person name="Drake J."/>
            <person name="Heiner C."/>
            <person name="Clum A."/>
            <person name="Copeland A."/>
            <person name="Huddleston J."/>
            <person name="Eichler E."/>
            <person name="Turner S.W."/>
        </authorList>
    </citation>
    <scope>NUCLEOTIDE SEQUENCE</scope>
    <source>
        <strain evidence="6">DSM 1279</strain>
    </source>
</reference>
<evidence type="ECO:0000256" key="1">
    <source>
        <dbReference type="ARBA" id="ARBA00022722"/>
    </source>
</evidence>
<proteinExistence type="predicted"/>
<keyword evidence="3 6" id="KW-0269">Exonuclease</keyword>
<evidence type="ECO:0000313" key="7">
    <source>
        <dbReference type="Proteomes" id="UP000006655"/>
    </source>
</evidence>
<dbReference type="AlphaFoldDB" id="D3PRH4"/>
<dbReference type="STRING" id="504728.K649_06135"/>
<reference evidence="5 7" key="1">
    <citation type="journal article" date="2010" name="Stand. Genomic Sci.">
        <title>Complete genome sequence of Meiothermus ruber type strain (21).</title>
        <authorList>
            <person name="Tindall B.J."/>
            <person name="Sikorski J."/>
            <person name="Lucas S."/>
            <person name="Goltsman E."/>
            <person name="Copeland A."/>
            <person name="Glavina Del Rio T."/>
            <person name="Nolan M."/>
            <person name="Tice H."/>
            <person name="Cheng J.F."/>
            <person name="Han C."/>
            <person name="Pitluck S."/>
            <person name="Liolios K."/>
            <person name="Ivanova N."/>
            <person name="Mavromatis K."/>
            <person name="Ovchinnikova G."/>
            <person name="Pati A."/>
            <person name="Fahnrich R."/>
            <person name="Goodwin L."/>
            <person name="Chen A."/>
            <person name="Palaniappan K."/>
            <person name="Land M."/>
            <person name="Hauser L."/>
            <person name="Chang Y.J."/>
            <person name="Jeffries C.D."/>
            <person name="Rohde M."/>
            <person name="Goker M."/>
            <person name="Woyke T."/>
            <person name="Bristow J."/>
            <person name="Eisen J.A."/>
            <person name="Markowitz V."/>
            <person name="Hugenholtz P."/>
            <person name="Kyrpides N.C."/>
            <person name="Klenk H.P."/>
            <person name="Lapidus A."/>
        </authorList>
    </citation>
    <scope>NUCLEOTIDE SEQUENCE [LARGE SCALE GENOMIC DNA]</scope>
    <source>
        <strain evidence="7">ATCC 35948 / DSM 1279 / VKM B-1258 / 21</strain>
        <strain evidence="5">DSM 1279</strain>
    </source>
</reference>
<dbReference type="OrthoDB" id="9804290at2"/>
<dbReference type="eggNOG" id="COG0847">
    <property type="taxonomic scope" value="Bacteria"/>
</dbReference>
<gene>
    <name evidence="5" type="ordered locus">Mrub_1295</name>
    <name evidence="6" type="ORF">K649_06135</name>
</gene>
<dbReference type="RefSeq" id="WP_013013576.1">
    <property type="nucleotide sequence ID" value="NC_013946.1"/>
</dbReference>
<dbReference type="CDD" id="cd06127">
    <property type="entry name" value="DEDDh"/>
    <property type="match status" value="1"/>
</dbReference>
<dbReference type="KEGG" id="mre:K649_06135"/>
<protein>
    <submittedName>
        <fullName evidence="6">Exonuclease RNase T and DNA polymerase III</fullName>
    </submittedName>
</protein>
<dbReference type="InterPro" id="IPR013520">
    <property type="entry name" value="Ribonucl_H"/>
</dbReference>
<dbReference type="SUPFAM" id="SSF53098">
    <property type="entry name" value="Ribonuclease H-like"/>
    <property type="match status" value="1"/>
</dbReference>
<dbReference type="InterPro" id="IPR012337">
    <property type="entry name" value="RNaseH-like_sf"/>
</dbReference>
<dbReference type="PANTHER" id="PTHR30231">
    <property type="entry name" value="DNA POLYMERASE III SUBUNIT EPSILON"/>
    <property type="match status" value="1"/>
</dbReference>
<keyword evidence="7" id="KW-1185">Reference proteome</keyword>
<dbReference type="PATRIC" id="fig|504728.9.peg.1263"/>
<accession>D3PRH4</accession>
<keyword evidence="2" id="KW-0378">Hydrolase</keyword>
<evidence type="ECO:0000256" key="2">
    <source>
        <dbReference type="ARBA" id="ARBA00022801"/>
    </source>
</evidence>
<evidence type="ECO:0000313" key="5">
    <source>
        <dbReference type="EMBL" id="ADD28057.1"/>
    </source>
</evidence>
<dbReference type="GO" id="GO:0005829">
    <property type="term" value="C:cytosol"/>
    <property type="evidence" value="ECO:0007669"/>
    <property type="project" value="TreeGrafter"/>
</dbReference>
<keyword evidence="1" id="KW-0540">Nuclease</keyword>
<reference evidence="6 8" key="3">
    <citation type="submission" date="2013-04" db="EMBL/GenBank/DDBJ databases">
        <authorList>
            <person name="Chin J."/>
            <person name="Alexander D.H."/>
            <person name="Marks P."/>
            <person name="Korlach J."/>
            <person name="Clum A."/>
            <person name="Copeland A."/>
        </authorList>
    </citation>
    <scope>NUCLEOTIDE SEQUENCE [LARGE SCALE GENOMIC DNA]</scope>
    <source>
        <strain evidence="8">ATCC 35948 / DSM 1279 / VKM B-1258 / 21</strain>
        <strain evidence="6">DSM 1279</strain>
    </source>
</reference>
<dbReference type="SMART" id="SM00479">
    <property type="entry name" value="EXOIII"/>
    <property type="match status" value="1"/>
</dbReference>